<dbReference type="AlphaFoldDB" id="A0A0C3LGG6"/>
<protein>
    <submittedName>
        <fullName evidence="3">Uncharacterized protein</fullName>
    </submittedName>
</protein>
<keyword evidence="2" id="KW-1133">Transmembrane helix</keyword>
<evidence type="ECO:0000313" key="3">
    <source>
        <dbReference type="EMBL" id="KIO33053.1"/>
    </source>
</evidence>
<feature type="transmembrane region" description="Helical" evidence="2">
    <location>
        <begin position="90"/>
        <end position="115"/>
    </location>
</feature>
<keyword evidence="2" id="KW-0812">Transmembrane</keyword>
<sequence>PHKGVLGQGHAGDPPAGNVPNKNITDATPADRRRGSKSNLGTSGGPGGKFWKLAWHHLLNRERQGIHCLWAVLEALQGASRKTQINGIDALYLCFIYYLLLGEHACLLVTMQVSFAD</sequence>
<evidence type="ECO:0000256" key="1">
    <source>
        <dbReference type="SAM" id="MobiDB-lite"/>
    </source>
</evidence>
<proteinExistence type="predicted"/>
<reference evidence="4" key="2">
    <citation type="submission" date="2015-01" db="EMBL/GenBank/DDBJ databases">
        <title>Evolutionary Origins and Diversification of the Mycorrhizal Mutualists.</title>
        <authorList>
            <consortium name="DOE Joint Genome Institute"/>
            <consortium name="Mycorrhizal Genomics Consortium"/>
            <person name="Kohler A."/>
            <person name="Kuo A."/>
            <person name="Nagy L.G."/>
            <person name="Floudas D."/>
            <person name="Copeland A."/>
            <person name="Barry K.W."/>
            <person name="Cichocki N."/>
            <person name="Veneault-Fourrey C."/>
            <person name="LaButti K."/>
            <person name="Lindquist E.A."/>
            <person name="Lipzen A."/>
            <person name="Lundell T."/>
            <person name="Morin E."/>
            <person name="Murat C."/>
            <person name="Riley R."/>
            <person name="Ohm R."/>
            <person name="Sun H."/>
            <person name="Tunlid A."/>
            <person name="Henrissat B."/>
            <person name="Grigoriev I.V."/>
            <person name="Hibbett D.S."/>
            <person name="Martin F."/>
        </authorList>
    </citation>
    <scope>NUCLEOTIDE SEQUENCE [LARGE SCALE GENOMIC DNA]</scope>
    <source>
        <strain evidence="4">MUT 4182</strain>
    </source>
</reference>
<reference evidence="3 4" key="1">
    <citation type="submission" date="2014-04" db="EMBL/GenBank/DDBJ databases">
        <authorList>
            <consortium name="DOE Joint Genome Institute"/>
            <person name="Kuo A."/>
            <person name="Girlanda M."/>
            <person name="Perotto S."/>
            <person name="Kohler A."/>
            <person name="Nagy L.G."/>
            <person name="Floudas D."/>
            <person name="Copeland A."/>
            <person name="Barry K.W."/>
            <person name="Cichocki N."/>
            <person name="Veneault-Fourrey C."/>
            <person name="LaButti K."/>
            <person name="Lindquist E.A."/>
            <person name="Lipzen A."/>
            <person name="Lundell T."/>
            <person name="Morin E."/>
            <person name="Murat C."/>
            <person name="Sun H."/>
            <person name="Tunlid A."/>
            <person name="Henrissat B."/>
            <person name="Grigoriev I.V."/>
            <person name="Hibbett D.S."/>
            <person name="Martin F."/>
            <person name="Nordberg H.P."/>
            <person name="Cantor M.N."/>
            <person name="Hua S.X."/>
        </authorList>
    </citation>
    <scope>NUCLEOTIDE SEQUENCE [LARGE SCALE GENOMIC DNA]</scope>
    <source>
        <strain evidence="3 4">MUT 4182</strain>
    </source>
</reference>
<name>A0A0C3LGG6_9AGAM</name>
<feature type="non-terminal residue" evidence="3">
    <location>
        <position position="1"/>
    </location>
</feature>
<evidence type="ECO:0000313" key="4">
    <source>
        <dbReference type="Proteomes" id="UP000054248"/>
    </source>
</evidence>
<keyword evidence="2" id="KW-0472">Membrane</keyword>
<gene>
    <name evidence="3" type="ORF">M407DRAFT_241140</name>
</gene>
<keyword evidence="4" id="KW-1185">Reference proteome</keyword>
<feature type="compositionally biased region" description="Gly residues" evidence="1">
    <location>
        <begin position="1"/>
        <end position="10"/>
    </location>
</feature>
<dbReference type="HOGENOM" id="CLU_2090661_0_0_1"/>
<organism evidence="3 4">
    <name type="scientific">Tulasnella calospora MUT 4182</name>
    <dbReference type="NCBI Taxonomy" id="1051891"/>
    <lineage>
        <taxon>Eukaryota</taxon>
        <taxon>Fungi</taxon>
        <taxon>Dikarya</taxon>
        <taxon>Basidiomycota</taxon>
        <taxon>Agaricomycotina</taxon>
        <taxon>Agaricomycetes</taxon>
        <taxon>Cantharellales</taxon>
        <taxon>Tulasnellaceae</taxon>
        <taxon>Tulasnella</taxon>
    </lineage>
</organism>
<evidence type="ECO:0000256" key="2">
    <source>
        <dbReference type="SAM" id="Phobius"/>
    </source>
</evidence>
<feature type="region of interest" description="Disordered" evidence="1">
    <location>
        <begin position="1"/>
        <end position="48"/>
    </location>
</feature>
<accession>A0A0C3LGG6</accession>
<dbReference type="Proteomes" id="UP000054248">
    <property type="component" value="Unassembled WGS sequence"/>
</dbReference>
<dbReference type="EMBL" id="KN822950">
    <property type="protein sequence ID" value="KIO33053.1"/>
    <property type="molecule type" value="Genomic_DNA"/>
</dbReference>